<protein>
    <recommendedName>
        <fullName evidence="2 5">Proline dehydrogenase</fullName>
        <ecNumber evidence="2 5">1.5.5.2</ecNumber>
    </recommendedName>
</protein>
<dbReference type="SUPFAM" id="SSF47473">
    <property type="entry name" value="EF-hand"/>
    <property type="match status" value="1"/>
</dbReference>
<proteinExistence type="inferred from homology"/>
<keyword evidence="5" id="KW-0285">Flavoprotein</keyword>
<dbReference type="GO" id="GO:0005509">
    <property type="term" value="F:calcium ion binding"/>
    <property type="evidence" value="ECO:0007669"/>
    <property type="project" value="InterPro"/>
</dbReference>
<organism evidence="7">
    <name type="scientific">Skeletonema marinoi</name>
    <dbReference type="NCBI Taxonomy" id="267567"/>
    <lineage>
        <taxon>Eukaryota</taxon>
        <taxon>Sar</taxon>
        <taxon>Stramenopiles</taxon>
        <taxon>Ochrophyta</taxon>
        <taxon>Bacillariophyta</taxon>
        <taxon>Coscinodiscophyceae</taxon>
        <taxon>Thalassiosirophycidae</taxon>
        <taxon>Thalassiosirales</taxon>
        <taxon>Skeletonemataceae</taxon>
        <taxon>Skeletonema</taxon>
        <taxon>Skeletonema marinoi-dohrnii complex</taxon>
    </lineage>
</organism>
<dbReference type="InterPro" id="IPR002872">
    <property type="entry name" value="Proline_DH_dom"/>
</dbReference>
<dbReference type="AlphaFoldDB" id="A0A7S2VHT4"/>
<dbReference type="GO" id="GO:0004657">
    <property type="term" value="F:proline dehydrogenase activity"/>
    <property type="evidence" value="ECO:0007669"/>
    <property type="project" value="UniProtKB-EC"/>
</dbReference>
<evidence type="ECO:0000256" key="4">
    <source>
        <dbReference type="ARBA" id="ARBA00023062"/>
    </source>
</evidence>
<feature type="domain" description="EF-hand" evidence="6">
    <location>
        <begin position="295"/>
        <end position="330"/>
    </location>
</feature>
<comment type="similarity">
    <text evidence="1 5">Belongs to the proline oxidase family.</text>
</comment>
<evidence type="ECO:0000256" key="3">
    <source>
        <dbReference type="ARBA" id="ARBA00023002"/>
    </source>
</evidence>
<dbReference type="InterPro" id="IPR015659">
    <property type="entry name" value="Proline_oxidase"/>
</dbReference>
<name>A0A7S2VHT4_9STRA</name>
<dbReference type="PANTHER" id="PTHR13914:SF0">
    <property type="entry name" value="PROLINE DEHYDROGENASE 1, MITOCHONDRIAL"/>
    <property type="match status" value="1"/>
</dbReference>
<dbReference type="InterPro" id="IPR011992">
    <property type="entry name" value="EF-hand-dom_pair"/>
</dbReference>
<dbReference type="SUPFAM" id="SSF51730">
    <property type="entry name" value="FAD-linked oxidoreductase"/>
    <property type="match status" value="1"/>
</dbReference>
<dbReference type="PANTHER" id="PTHR13914">
    <property type="entry name" value="PROLINE OXIDASE"/>
    <property type="match status" value="1"/>
</dbReference>
<dbReference type="InterPro" id="IPR029041">
    <property type="entry name" value="FAD-linked_oxidoreductase-like"/>
</dbReference>
<comment type="cofactor">
    <cofactor evidence="5">
        <name>FAD</name>
        <dbReference type="ChEBI" id="CHEBI:57692"/>
    </cofactor>
</comment>
<comment type="function">
    <text evidence="5">Converts proline to delta-1-pyrroline-5-carboxylate.</text>
</comment>
<dbReference type="PROSITE" id="PS50222">
    <property type="entry name" value="EF_HAND_2"/>
    <property type="match status" value="1"/>
</dbReference>
<accession>A0A7S2VHT4</accession>
<dbReference type="GO" id="GO:0071949">
    <property type="term" value="F:FAD binding"/>
    <property type="evidence" value="ECO:0007669"/>
    <property type="project" value="TreeGrafter"/>
</dbReference>
<dbReference type="Gene3D" id="3.20.20.220">
    <property type="match status" value="2"/>
</dbReference>
<evidence type="ECO:0000256" key="2">
    <source>
        <dbReference type="ARBA" id="ARBA00012695"/>
    </source>
</evidence>
<dbReference type="EMBL" id="HBGZ01033095">
    <property type="protein sequence ID" value="CAD9631996.1"/>
    <property type="molecule type" value="Transcribed_RNA"/>
</dbReference>
<evidence type="ECO:0000256" key="1">
    <source>
        <dbReference type="ARBA" id="ARBA00005869"/>
    </source>
</evidence>
<dbReference type="Pfam" id="PF01619">
    <property type="entry name" value="Pro_dh"/>
    <property type="match status" value="1"/>
</dbReference>
<keyword evidence="3 5" id="KW-0560">Oxidoreductase</keyword>
<evidence type="ECO:0000313" key="7">
    <source>
        <dbReference type="EMBL" id="CAD9631996.1"/>
    </source>
</evidence>
<evidence type="ECO:0000259" key="6">
    <source>
        <dbReference type="PROSITE" id="PS50222"/>
    </source>
</evidence>
<reference evidence="7" key="1">
    <citation type="submission" date="2021-01" db="EMBL/GenBank/DDBJ databases">
        <authorList>
            <person name="Corre E."/>
            <person name="Pelletier E."/>
            <person name="Niang G."/>
            <person name="Scheremetjew M."/>
            <person name="Finn R."/>
            <person name="Kale V."/>
            <person name="Holt S."/>
            <person name="Cochrane G."/>
            <person name="Meng A."/>
            <person name="Brown T."/>
            <person name="Cohen L."/>
        </authorList>
    </citation>
    <scope>NUCLEOTIDE SEQUENCE</scope>
    <source>
        <strain evidence="7">SM1012Den-03</strain>
    </source>
</reference>
<evidence type="ECO:0000256" key="5">
    <source>
        <dbReference type="RuleBase" id="RU364054"/>
    </source>
</evidence>
<dbReference type="InterPro" id="IPR002048">
    <property type="entry name" value="EF_hand_dom"/>
</dbReference>
<gene>
    <name evidence="7" type="ORF">SMAR0320_LOCUS23692</name>
</gene>
<dbReference type="GO" id="GO:0005739">
    <property type="term" value="C:mitochondrion"/>
    <property type="evidence" value="ECO:0007669"/>
    <property type="project" value="TreeGrafter"/>
</dbReference>
<dbReference type="GO" id="GO:0010133">
    <property type="term" value="P:L-proline catabolic process to L-glutamate"/>
    <property type="evidence" value="ECO:0007669"/>
    <property type="project" value="TreeGrafter"/>
</dbReference>
<dbReference type="EC" id="1.5.5.2" evidence="2 5"/>
<comment type="catalytic activity">
    <reaction evidence="5">
        <text>L-proline + a quinone = (S)-1-pyrroline-5-carboxylate + a quinol + H(+)</text>
        <dbReference type="Rhea" id="RHEA:23784"/>
        <dbReference type="ChEBI" id="CHEBI:15378"/>
        <dbReference type="ChEBI" id="CHEBI:17388"/>
        <dbReference type="ChEBI" id="CHEBI:24646"/>
        <dbReference type="ChEBI" id="CHEBI:60039"/>
        <dbReference type="ChEBI" id="CHEBI:132124"/>
        <dbReference type="EC" id="1.5.5.2"/>
    </reaction>
</comment>
<sequence length="597" mass="67276">MLCNSLRTCRRPCVGLMRDASMRPLLPAPFSHANRTQFLVGRLRCITSSTSSAKAAAPHIVVDVDRDAISQHQAVNADVNALHANCNFSDAQSAHGSKSAFELLTAIGVFSSCRLPFLIRNAEYFLDLSYKTLGHGITNAVMKHTFFRHFCAGEDRHDMKPVIEMLQKNNIGPILDYAAENDCADSSESAAGLQGIFSQPPFNQPARVYDYKSEEECDRHVSIFQECIHSVHDVSPVGFAALKVTALGNPELLERMSTMIVEVKNLFAKFQPENGSGGLISREEFAQCYRQHFHVDADHLEAVIESLDPNDTGVVDFISFAEMLTPYNLPSFTFKCKSIGPLARVTPSSDEIVLMKRMSERLHTLAADAALNGTRLLIDAEHQKYQPAIDNLVVELQKKFNAKDKTDRPIIFNTYQCYLKDTLERVEMDLKRSERYSFHLGAKLVRGAYMEHERERSKNLQYPCPIHDTAEDTHQCYDEVVEYLMRYRWQNGSGTEIMVASHNQASIEKAVVLMNQLGLQPQDPNVYFAQLFGMRDNLSFPLGSQGYNVFKYLPYGKVEEVMPYLLRRAAENSAVLGDSVSELDMLKEALYKRIIGR</sequence>
<keyword evidence="4 5" id="KW-0642">Proline metabolism</keyword>
<keyword evidence="5" id="KW-0274">FAD</keyword>